<reference evidence="1" key="1">
    <citation type="submission" date="2024-09" db="EMBL/GenBank/DDBJ databases">
        <title>Black Yeasts Isolated from many extreme environments.</title>
        <authorList>
            <person name="Coleine C."/>
            <person name="Stajich J.E."/>
            <person name="Selbmann L."/>
        </authorList>
    </citation>
    <scope>NUCLEOTIDE SEQUENCE</scope>
    <source>
        <strain evidence="1">CCFEE 5737</strain>
    </source>
</reference>
<evidence type="ECO:0000313" key="2">
    <source>
        <dbReference type="Proteomes" id="UP001186974"/>
    </source>
</evidence>
<comment type="caution">
    <text evidence="1">The sequence shown here is derived from an EMBL/GenBank/DDBJ whole genome shotgun (WGS) entry which is preliminary data.</text>
</comment>
<accession>A0ACC3DDD6</accession>
<gene>
    <name evidence="1" type="ORF">LTS18_009249</name>
</gene>
<dbReference type="EMBL" id="JAWDJW010006336">
    <property type="protein sequence ID" value="KAK3065406.1"/>
    <property type="molecule type" value="Genomic_DNA"/>
</dbReference>
<keyword evidence="2" id="KW-1185">Reference proteome</keyword>
<proteinExistence type="predicted"/>
<sequence length="196" mass="21632">MTSTTSSASSTLPPPPPQWVIDLNTPTSSKPKSNSFPDPPGYTAAASSNKKSSAKDKAPAAARKQPSTEEMDTLKLKKAWEVALAPAKQLPMNAIGMYMTGNSLQIFSIFMVFTLFKTPLTAIVNIQQQFQRYETDGTKEKMLGLKIVYVLVNLAMVALGLYKVNAMGLLPNTRSDWLAWESERTPLERAFPVWEM</sequence>
<protein>
    <submittedName>
        <fullName evidence="1">Uncharacterized protein</fullName>
    </submittedName>
</protein>
<name>A0ACC3DDD6_9PEZI</name>
<dbReference type="Proteomes" id="UP001186974">
    <property type="component" value="Unassembled WGS sequence"/>
</dbReference>
<organism evidence="1 2">
    <name type="scientific">Coniosporium uncinatum</name>
    <dbReference type="NCBI Taxonomy" id="93489"/>
    <lineage>
        <taxon>Eukaryota</taxon>
        <taxon>Fungi</taxon>
        <taxon>Dikarya</taxon>
        <taxon>Ascomycota</taxon>
        <taxon>Pezizomycotina</taxon>
        <taxon>Dothideomycetes</taxon>
        <taxon>Dothideomycetes incertae sedis</taxon>
        <taxon>Coniosporium</taxon>
    </lineage>
</organism>
<evidence type="ECO:0000313" key="1">
    <source>
        <dbReference type="EMBL" id="KAK3065406.1"/>
    </source>
</evidence>